<feature type="region of interest" description="Disordered" evidence="1">
    <location>
        <begin position="1"/>
        <end position="35"/>
    </location>
</feature>
<accession>A0ABS0HAS2</accession>
<organism evidence="2 3">
    <name type="scientific">Plantactinospora alkalitolerans</name>
    <dbReference type="NCBI Taxonomy" id="2789879"/>
    <lineage>
        <taxon>Bacteria</taxon>
        <taxon>Bacillati</taxon>
        <taxon>Actinomycetota</taxon>
        <taxon>Actinomycetes</taxon>
        <taxon>Micromonosporales</taxon>
        <taxon>Micromonosporaceae</taxon>
        <taxon>Plantactinospora</taxon>
    </lineage>
</organism>
<protein>
    <submittedName>
        <fullName evidence="2">Uncharacterized protein</fullName>
    </submittedName>
</protein>
<name>A0ABS0HAS2_9ACTN</name>
<proteinExistence type="predicted"/>
<dbReference type="RefSeq" id="WP_196206706.1">
    <property type="nucleotide sequence ID" value="NZ_JADPUN010000422.1"/>
</dbReference>
<reference evidence="2 3" key="1">
    <citation type="submission" date="2020-11" db="EMBL/GenBank/DDBJ databases">
        <title>A novel isolate from a Black sea contaminated sediment with potential to produce alkanes: Plantactinospora alkalitolerans sp. nov.</title>
        <authorList>
            <person name="Carro L."/>
            <person name="Veyisoglu A."/>
            <person name="Guven K."/>
            <person name="Schumann P."/>
            <person name="Klenk H.-P."/>
            <person name="Sahin N."/>
        </authorList>
    </citation>
    <scope>NUCLEOTIDE SEQUENCE [LARGE SCALE GENOMIC DNA]</scope>
    <source>
        <strain evidence="2 3">S1510</strain>
    </source>
</reference>
<feature type="compositionally biased region" description="Basic and acidic residues" evidence="1">
    <location>
        <begin position="10"/>
        <end position="22"/>
    </location>
</feature>
<evidence type="ECO:0000256" key="1">
    <source>
        <dbReference type="SAM" id="MobiDB-lite"/>
    </source>
</evidence>
<keyword evidence="3" id="KW-1185">Reference proteome</keyword>
<dbReference type="Proteomes" id="UP000638560">
    <property type="component" value="Unassembled WGS sequence"/>
</dbReference>
<comment type="caution">
    <text evidence="2">The sequence shown here is derived from an EMBL/GenBank/DDBJ whole genome shotgun (WGS) entry which is preliminary data.</text>
</comment>
<dbReference type="EMBL" id="JADPUN010000422">
    <property type="protein sequence ID" value="MBF9135249.1"/>
    <property type="molecule type" value="Genomic_DNA"/>
</dbReference>
<gene>
    <name evidence="2" type="ORF">I0C86_41095</name>
</gene>
<evidence type="ECO:0000313" key="3">
    <source>
        <dbReference type="Proteomes" id="UP000638560"/>
    </source>
</evidence>
<sequence length="58" mass="6230">MTGRNTECPARQDEEGFGEHEPGTPVLRPPARRSAELVDPATLAPPAIPWIPRSAPDA</sequence>
<evidence type="ECO:0000313" key="2">
    <source>
        <dbReference type="EMBL" id="MBF9135249.1"/>
    </source>
</evidence>